<dbReference type="OrthoDB" id="5296916at2"/>
<dbReference type="Gene3D" id="2.40.50.140">
    <property type="entry name" value="Nucleic acid-binding proteins"/>
    <property type="match status" value="1"/>
</dbReference>
<reference evidence="2 3" key="1">
    <citation type="submission" date="2019-03" db="EMBL/GenBank/DDBJ databases">
        <title>Sapientia aquatica gen. nov., sp. nov., isolated from a crater lake.</title>
        <authorList>
            <person name="Felfoldi T."/>
            <person name="Szabo A."/>
            <person name="Toth E."/>
            <person name="Schumann P."/>
            <person name="Keki Z."/>
            <person name="Marialigeti K."/>
            <person name="Mathe I."/>
        </authorList>
    </citation>
    <scope>NUCLEOTIDE SEQUENCE [LARGE SCALE GENOMIC DNA]</scope>
    <source>
        <strain evidence="2 3">SA-152</strain>
    </source>
</reference>
<dbReference type="GO" id="GO:0006269">
    <property type="term" value="P:DNA replication, synthesis of primer"/>
    <property type="evidence" value="ECO:0007669"/>
    <property type="project" value="UniProtKB-KW"/>
</dbReference>
<dbReference type="GO" id="GO:1990077">
    <property type="term" value="C:primosome complex"/>
    <property type="evidence" value="ECO:0007669"/>
    <property type="project" value="UniProtKB-UniRule"/>
</dbReference>
<protein>
    <recommendedName>
        <fullName evidence="1">Replication restart protein PriB</fullName>
    </recommendedName>
</protein>
<dbReference type="InterPro" id="IPR023646">
    <property type="entry name" value="Prisomal_replication_PriB"/>
</dbReference>
<gene>
    <name evidence="1 2" type="primary">priB</name>
    <name evidence="2" type="ORF">E2I14_02465</name>
</gene>
<dbReference type="Proteomes" id="UP000294829">
    <property type="component" value="Unassembled WGS sequence"/>
</dbReference>
<dbReference type="EMBL" id="SMYL01000001">
    <property type="protein sequence ID" value="TDK68426.1"/>
    <property type="molecule type" value="Genomic_DNA"/>
</dbReference>
<dbReference type="InterPro" id="IPR012340">
    <property type="entry name" value="NA-bd_OB-fold"/>
</dbReference>
<keyword evidence="1" id="KW-0235">DNA replication</keyword>
<dbReference type="PIRSF" id="PIRSF003135">
    <property type="entry name" value="Primosomal_n"/>
    <property type="match status" value="1"/>
</dbReference>
<sequence length="96" mass="10712">MNQFQLVAQVAEREMLRFTPAGIPIVVAKLSHSSQQLEAKVMRVVEFEVSALAVGEISGQFSQLVLGQSYRFTGFMARKNRNSKSLIFHITAIAEQ</sequence>
<accession>A0A4V3AV61</accession>
<name>A0A4V3AV61_9BURK</name>
<dbReference type="AlphaFoldDB" id="A0A4V3AV61"/>
<evidence type="ECO:0000313" key="3">
    <source>
        <dbReference type="Proteomes" id="UP000294829"/>
    </source>
</evidence>
<evidence type="ECO:0000256" key="1">
    <source>
        <dbReference type="HAMAP-Rule" id="MF_00720"/>
    </source>
</evidence>
<dbReference type="SUPFAM" id="SSF50249">
    <property type="entry name" value="Nucleic acid-binding proteins"/>
    <property type="match status" value="1"/>
</dbReference>
<dbReference type="HAMAP" id="MF_00720">
    <property type="entry name" value="PriB"/>
    <property type="match status" value="1"/>
</dbReference>
<dbReference type="GO" id="GO:0003697">
    <property type="term" value="F:single-stranded DNA binding"/>
    <property type="evidence" value="ECO:0007669"/>
    <property type="project" value="UniProtKB-UniRule"/>
</dbReference>
<comment type="function">
    <text evidence="1">Involved in the restart of stalled replication forks, which reloads the replicative helicase on sites other than the origin of replication; the PriA-PriB pathway is the major replication restart pathway. During primosome assembly it facilitates complex formation between PriA and DnaT on DNA; stabilizes PriA on DNA. Stimulates the DNA unwinding activity of PriA helicase.</text>
</comment>
<comment type="subunit">
    <text evidence="1">Homodimer. Interacts with PriA and DnaT. Component of the replication restart primosome. Primosome assembly occurs via a 'hand-off' mechanism. PriA binds to replication forks, subsequently PriB then DnaT bind; DnaT then displaces ssDNA to generate the helicase loading substrate.</text>
</comment>
<comment type="caution">
    <text evidence="2">The sequence shown here is derived from an EMBL/GenBank/DDBJ whole genome shotgun (WGS) entry which is preliminary data.</text>
</comment>
<comment type="similarity">
    <text evidence="1">Belongs to the PriB family.</text>
</comment>
<keyword evidence="1" id="KW-0639">Primosome</keyword>
<dbReference type="RefSeq" id="WP_133325076.1">
    <property type="nucleotide sequence ID" value="NZ_SMYL01000001.1"/>
</dbReference>
<keyword evidence="1" id="KW-0238">DNA-binding</keyword>
<proteinExistence type="inferred from homology"/>
<organism evidence="2 3">
    <name type="scientific">Sapientia aquatica</name>
    <dbReference type="NCBI Taxonomy" id="1549640"/>
    <lineage>
        <taxon>Bacteria</taxon>
        <taxon>Pseudomonadati</taxon>
        <taxon>Pseudomonadota</taxon>
        <taxon>Betaproteobacteria</taxon>
        <taxon>Burkholderiales</taxon>
        <taxon>Oxalobacteraceae</taxon>
        <taxon>Sapientia</taxon>
    </lineage>
</organism>
<dbReference type="Pfam" id="PF22657">
    <property type="entry name" value="SSB_1"/>
    <property type="match status" value="1"/>
</dbReference>
<dbReference type="NCBIfam" id="TIGR04418">
    <property type="entry name" value="PriB_gamma"/>
    <property type="match status" value="1"/>
</dbReference>
<evidence type="ECO:0000313" key="2">
    <source>
        <dbReference type="EMBL" id="TDK68426.1"/>
    </source>
</evidence>
<keyword evidence="3" id="KW-1185">Reference proteome</keyword>